<sequence length="270" mass="28680">MSVVPPRDAGATAQRIADALSGGSAAAEKTIFYVDLNAVSPTTVRAIAGIFVTARVPVNFIDGCILGAPPRPKKPNAGSGHSSVTTATLQDDDEGTEWSQPNIPVSGPHQLSLLPDGAQIAKALKLRSVSPEIGAASGLKMCFAAITKGFLGLVTQSFTTAHRLGVTDELMRELGDVAPDKLASAEKLAPDMPPKAYRWIKEMEEISDTMHDDGGWSKDLFRGLADVYRSVAEDEVLGKEKIGKRKRGTTIADLAAAMAEGLERKRKKTE</sequence>
<dbReference type="Gene3D" id="1.10.1040.10">
    <property type="entry name" value="N-(1-d-carboxylethyl)-l-norvaline Dehydrogenase, domain 2"/>
    <property type="match status" value="1"/>
</dbReference>
<dbReference type="InterPro" id="IPR013328">
    <property type="entry name" value="6PGD_dom2"/>
</dbReference>
<name>A0A166VJP4_9HYPO</name>
<accession>A0A166VJP4</accession>
<dbReference type="EMBL" id="AZGY01000001">
    <property type="protein sequence ID" value="OAA33737.1"/>
    <property type="molecule type" value="Genomic_DNA"/>
</dbReference>
<dbReference type="OrthoDB" id="9988102at2759"/>
<comment type="caution">
    <text evidence="3">The sequence shown here is derived from an EMBL/GenBank/DDBJ whole genome shotgun (WGS) entry which is preliminary data.</text>
</comment>
<proteinExistence type="predicted"/>
<dbReference type="InterPro" id="IPR008927">
    <property type="entry name" value="6-PGluconate_DH-like_C_sf"/>
</dbReference>
<dbReference type="Proteomes" id="UP000078544">
    <property type="component" value="Unassembled WGS sequence"/>
</dbReference>
<dbReference type="STRING" id="1081109.A0A166VJP4"/>
<evidence type="ECO:0000313" key="4">
    <source>
        <dbReference type="Proteomes" id="UP000078544"/>
    </source>
</evidence>
<evidence type="ECO:0000313" key="3">
    <source>
        <dbReference type="EMBL" id="OAA33737.1"/>
    </source>
</evidence>
<dbReference type="AlphaFoldDB" id="A0A166VJP4"/>
<feature type="domain" description="Phosphogluconate dehydrogenase NAD-binding putative C-terminal" evidence="2">
    <location>
        <begin position="161"/>
        <end position="231"/>
    </location>
</feature>
<protein>
    <submittedName>
        <fullName evidence="3">6-phosphogluconate dehydrogenase</fullName>
    </submittedName>
</protein>
<organism evidence="3 4">
    <name type="scientific">Moelleriella libera RCEF 2490</name>
    <dbReference type="NCBI Taxonomy" id="1081109"/>
    <lineage>
        <taxon>Eukaryota</taxon>
        <taxon>Fungi</taxon>
        <taxon>Dikarya</taxon>
        <taxon>Ascomycota</taxon>
        <taxon>Pezizomycotina</taxon>
        <taxon>Sordariomycetes</taxon>
        <taxon>Hypocreomycetidae</taxon>
        <taxon>Hypocreales</taxon>
        <taxon>Clavicipitaceae</taxon>
        <taxon>Moelleriella</taxon>
    </lineage>
</organism>
<dbReference type="Pfam" id="PF09130">
    <property type="entry name" value="DUF1932"/>
    <property type="match status" value="1"/>
</dbReference>
<feature type="region of interest" description="Disordered" evidence="1">
    <location>
        <begin position="71"/>
        <end position="108"/>
    </location>
</feature>
<evidence type="ECO:0000259" key="2">
    <source>
        <dbReference type="Pfam" id="PF09130"/>
    </source>
</evidence>
<dbReference type="InterPro" id="IPR015814">
    <property type="entry name" value="Pgluconate_DH_NAD-bd_C"/>
</dbReference>
<dbReference type="Gene3D" id="3.40.50.720">
    <property type="entry name" value="NAD(P)-binding Rossmann-like Domain"/>
    <property type="match status" value="1"/>
</dbReference>
<reference evidence="3 4" key="1">
    <citation type="journal article" date="2016" name="Genome Biol. Evol.">
        <title>Divergent and convergent evolution of fungal pathogenicity.</title>
        <authorList>
            <person name="Shang Y."/>
            <person name="Xiao G."/>
            <person name="Zheng P."/>
            <person name="Cen K."/>
            <person name="Zhan S."/>
            <person name="Wang C."/>
        </authorList>
    </citation>
    <scope>NUCLEOTIDE SEQUENCE [LARGE SCALE GENOMIC DNA]</scope>
    <source>
        <strain evidence="3 4">RCEF 2490</strain>
    </source>
</reference>
<gene>
    <name evidence="3" type="ORF">AAL_01202</name>
</gene>
<evidence type="ECO:0000256" key="1">
    <source>
        <dbReference type="SAM" id="MobiDB-lite"/>
    </source>
</evidence>
<dbReference type="SUPFAM" id="SSF48179">
    <property type="entry name" value="6-phosphogluconate dehydrogenase C-terminal domain-like"/>
    <property type="match status" value="1"/>
</dbReference>
<feature type="compositionally biased region" description="Polar residues" evidence="1">
    <location>
        <begin position="79"/>
        <end position="89"/>
    </location>
</feature>
<keyword evidence="4" id="KW-1185">Reference proteome</keyword>